<sequence>MSAELGCVELPKVVAMDGSRVLKIMAALNRLWSLSFSALNLNDIQVVGMFLPLSSSQLEQCCLGHGGSGCHVVKVYNISHRPHGGHQTIEEMMSDELGGSPMISLMPWSKISSLGVILVKMK</sequence>
<comment type="caution">
    <text evidence="1">The sequence shown here is derived from an EMBL/GenBank/DDBJ whole genome shotgun (WGS) entry which is preliminary data.</text>
</comment>
<keyword evidence="2" id="KW-1185">Reference proteome</keyword>
<gene>
    <name evidence="1" type="ORF">TIFTF001_029844</name>
</gene>
<dbReference type="AlphaFoldDB" id="A0AA88DWJ1"/>
<organism evidence="1 2">
    <name type="scientific">Ficus carica</name>
    <name type="common">Common fig</name>
    <dbReference type="NCBI Taxonomy" id="3494"/>
    <lineage>
        <taxon>Eukaryota</taxon>
        <taxon>Viridiplantae</taxon>
        <taxon>Streptophyta</taxon>
        <taxon>Embryophyta</taxon>
        <taxon>Tracheophyta</taxon>
        <taxon>Spermatophyta</taxon>
        <taxon>Magnoliopsida</taxon>
        <taxon>eudicotyledons</taxon>
        <taxon>Gunneridae</taxon>
        <taxon>Pentapetalae</taxon>
        <taxon>rosids</taxon>
        <taxon>fabids</taxon>
        <taxon>Rosales</taxon>
        <taxon>Moraceae</taxon>
        <taxon>Ficeae</taxon>
        <taxon>Ficus</taxon>
    </lineage>
</organism>
<evidence type="ECO:0000313" key="2">
    <source>
        <dbReference type="Proteomes" id="UP001187192"/>
    </source>
</evidence>
<name>A0AA88DWJ1_FICCA</name>
<protein>
    <submittedName>
        <fullName evidence="1">Uncharacterized protein</fullName>
    </submittedName>
</protein>
<evidence type="ECO:0000313" key="1">
    <source>
        <dbReference type="EMBL" id="GMN60749.1"/>
    </source>
</evidence>
<dbReference type="EMBL" id="BTGU01000102">
    <property type="protein sequence ID" value="GMN60749.1"/>
    <property type="molecule type" value="Genomic_DNA"/>
</dbReference>
<proteinExistence type="predicted"/>
<accession>A0AA88DWJ1</accession>
<reference evidence="1" key="1">
    <citation type="submission" date="2023-07" db="EMBL/GenBank/DDBJ databases">
        <title>draft genome sequence of fig (Ficus carica).</title>
        <authorList>
            <person name="Takahashi T."/>
            <person name="Nishimura K."/>
        </authorList>
    </citation>
    <scope>NUCLEOTIDE SEQUENCE</scope>
</reference>
<dbReference type="Proteomes" id="UP001187192">
    <property type="component" value="Unassembled WGS sequence"/>
</dbReference>